<gene>
    <name evidence="3" type="ORF">IEQ34_008531</name>
</gene>
<protein>
    <recommendedName>
        <fullName evidence="5">Maturase</fullName>
    </recommendedName>
</protein>
<evidence type="ECO:0000313" key="3">
    <source>
        <dbReference type="EMBL" id="KAH0460956.1"/>
    </source>
</evidence>
<dbReference type="GO" id="GO:0006384">
    <property type="term" value="P:transcription initiation at RNA polymerase III promoter"/>
    <property type="evidence" value="ECO:0007669"/>
    <property type="project" value="InterPro"/>
</dbReference>
<dbReference type="GO" id="GO:0003677">
    <property type="term" value="F:DNA binding"/>
    <property type="evidence" value="ECO:0007669"/>
    <property type="project" value="InterPro"/>
</dbReference>
<dbReference type="Pfam" id="PF24101">
    <property type="entry name" value="WHD_GTF3C1"/>
    <property type="match status" value="1"/>
</dbReference>
<dbReference type="Pfam" id="PF24658">
    <property type="entry name" value="DUF7647"/>
    <property type="match status" value="1"/>
</dbReference>
<dbReference type="InterPro" id="IPR044210">
    <property type="entry name" value="Tfc3-like"/>
</dbReference>
<dbReference type="PANTHER" id="PTHR15180">
    <property type="entry name" value="GENERAL TRANSCRIPTION FACTOR 3C POLYPEPTIDE 1"/>
    <property type="match status" value="1"/>
</dbReference>
<dbReference type="Proteomes" id="UP000775213">
    <property type="component" value="Unassembled WGS sequence"/>
</dbReference>
<dbReference type="PANTHER" id="PTHR15180:SF1">
    <property type="entry name" value="GENERAL TRANSCRIPTION FACTOR 3C POLYPEPTIDE 1"/>
    <property type="match status" value="1"/>
</dbReference>
<dbReference type="InterPro" id="IPR056467">
    <property type="entry name" value="eWH_GTF3C1"/>
</dbReference>
<evidence type="ECO:0000259" key="1">
    <source>
        <dbReference type="Pfam" id="PF24101"/>
    </source>
</evidence>
<comment type="caution">
    <text evidence="3">The sequence shown here is derived from an EMBL/GenBank/DDBJ whole genome shotgun (WGS) entry which is preliminary data.</text>
</comment>
<keyword evidence="4" id="KW-1185">Reference proteome</keyword>
<reference evidence="3 4" key="1">
    <citation type="journal article" date="2021" name="Hortic Res">
        <title>Chromosome-scale assembly of the Dendrobium chrysotoxum genome enhances the understanding of orchid evolution.</title>
        <authorList>
            <person name="Zhang Y."/>
            <person name="Zhang G.Q."/>
            <person name="Zhang D."/>
            <person name="Liu X.D."/>
            <person name="Xu X.Y."/>
            <person name="Sun W.H."/>
            <person name="Yu X."/>
            <person name="Zhu X."/>
            <person name="Wang Z.W."/>
            <person name="Zhao X."/>
            <person name="Zhong W.Y."/>
            <person name="Chen H."/>
            <person name="Yin W.L."/>
            <person name="Huang T."/>
            <person name="Niu S.C."/>
            <person name="Liu Z.J."/>
        </authorList>
    </citation>
    <scope>NUCLEOTIDE SEQUENCE [LARGE SCALE GENOMIC DNA]</scope>
    <source>
        <strain evidence="3">Lindl</strain>
    </source>
</reference>
<feature type="domain" description="DUF7647" evidence="2">
    <location>
        <begin position="150"/>
        <end position="204"/>
    </location>
</feature>
<accession>A0AAV7GY10</accession>
<dbReference type="InterPro" id="IPR056064">
    <property type="entry name" value="DUF7647"/>
</dbReference>
<name>A0AAV7GY10_DENCH</name>
<evidence type="ECO:0000313" key="4">
    <source>
        <dbReference type="Proteomes" id="UP000775213"/>
    </source>
</evidence>
<sequence>MDRKTLERSLKRLQDLGFCRCIGVHMPSLTNFNSLRYAEAILHPSVNPSQELVQQIYERQRSFDIQSRRFPRSARIKHGQPVVELPELQNARRASIHADGSPASKAMSENGFVIAKMVRVKLLHKFLWSYLSSSAYWQNALNFLRKDGVNVGGSRLVINNLEKKCKLGLRLSDLSVQERRCLLDTQATSRLSSIVEILLRLRSIFYGPMEAKKVDVLEGKVEQIKSRLVEKFSTIHGLIHGSKVLIHREPL</sequence>
<dbReference type="AlphaFoldDB" id="A0AAV7GY10"/>
<evidence type="ECO:0008006" key="5">
    <source>
        <dbReference type="Google" id="ProtNLM"/>
    </source>
</evidence>
<dbReference type="GO" id="GO:0000127">
    <property type="term" value="C:transcription factor TFIIIC complex"/>
    <property type="evidence" value="ECO:0007669"/>
    <property type="project" value="InterPro"/>
</dbReference>
<feature type="domain" description="GTF3C1 extended winged-helix" evidence="1">
    <location>
        <begin position="1"/>
        <end position="68"/>
    </location>
</feature>
<proteinExistence type="predicted"/>
<organism evidence="3 4">
    <name type="scientific">Dendrobium chrysotoxum</name>
    <name type="common">Orchid</name>
    <dbReference type="NCBI Taxonomy" id="161865"/>
    <lineage>
        <taxon>Eukaryota</taxon>
        <taxon>Viridiplantae</taxon>
        <taxon>Streptophyta</taxon>
        <taxon>Embryophyta</taxon>
        <taxon>Tracheophyta</taxon>
        <taxon>Spermatophyta</taxon>
        <taxon>Magnoliopsida</taxon>
        <taxon>Liliopsida</taxon>
        <taxon>Asparagales</taxon>
        <taxon>Orchidaceae</taxon>
        <taxon>Epidendroideae</taxon>
        <taxon>Malaxideae</taxon>
        <taxon>Dendrobiinae</taxon>
        <taxon>Dendrobium</taxon>
    </lineage>
</organism>
<dbReference type="EMBL" id="JAGFBR010000009">
    <property type="protein sequence ID" value="KAH0460956.1"/>
    <property type="molecule type" value="Genomic_DNA"/>
</dbReference>
<evidence type="ECO:0000259" key="2">
    <source>
        <dbReference type="Pfam" id="PF24658"/>
    </source>
</evidence>
<dbReference type="GO" id="GO:0042791">
    <property type="term" value="P:5S class rRNA transcription by RNA polymerase III"/>
    <property type="evidence" value="ECO:0007669"/>
    <property type="project" value="TreeGrafter"/>
</dbReference>